<dbReference type="Proteomes" id="UP000256829">
    <property type="component" value="Unassembled WGS sequence"/>
</dbReference>
<dbReference type="EMBL" id="QTJR01000005">
    <property type="protein sequence ID" value="RDY67515.1"/>
    <property type="molecule type" value="Genomic_DNA"/>
</dbReference>
<evidence type="ECO:0000259" key="1">
    <source>
        <dbReference type="Pfam" id="PF13304"/>
    </source>
</evidence>
<dbReference type="SUPFAM" id="SSF52540">
    <property type="entry name" value="P-loop containing nucleoside triphosphate hydrolases"/>
    <property type="match status" value="1"/>
</dbReference>
<dbReference type="GO" id="GO:0016887">
    <property type="term" value="F:ATP hydrolysis activity"/>
    <property type="evidence" value="ECO:0007669"/>
    <property type="project" value="InterPro"/>
</dbReference>
<dbReference type="InterPro" id="IPR051396">
    <property type="entry name" value="Bact_Antivir_Def_Nuclease"/>
</dbReference>
<dbReference type="InterPro" id="IPR027417">
    <property type="entry name" value="P-loop_NTPase"/>
</dbReference>
<accession>A0A3D8VDZ3</accession>
<evidence type="ECO:0000313" key="2">
    <source>
        <dbReference type="EMBL" id="RDY67515.1"/>
    </source>
</evidence>
<keyword evidence="2" id="KW-0067">ATP-binding</keyword>
<dbReference type="Gene3D" id="3.40.50.300">
    <property type="entry name" value="P-loop containing nucleotide triphosphate hydrolases"/>
    <property type="match status" value="1"/>
</dbReference>
<dbReference type="Pfam" id="PF13304">
    <property type="entry name" value="AAA_21"/>
    <property type="match status" value="1"/>
</dbReference>
<feature type="domain" description="ATPase AAA-type core" evidence="1">
    <location>
        <begin position="242"/>
        <end position="313"/>
    </location>
</feature>
<keyword evidence="2" id="KW-0547">Nucleotide-binding</keyword>
<dbReference type="GO" id="GO:0005524">
    <property type="term" value="F:ATP binding"/>
    <property type="evidence" value="ECO:0007669"/>
    <property type="project" value="UniProtKB-KW"/>
</dbReference>
<keyword evidence="3" id="KW-1185">Reference proteome</keyword>
<proteinExistence type="predicted"/>
<dbReference type="AlphaFoldDB" id="A0A3D8VDZ3"/>
<protein>
    <submittedName>
        <fullName evidence="2">ATP-binding protein</fullName>
    </submittedName>
</protein>
<dbReference type="PANTHER" id="PTHR43581:SF4">
    <property type="entry name" value="ATP_GTP PHOSPHATASE"/>
    <property type="match status" value="1"/>
</dbReference>
<dbReference type="PANTHER" id="PTHR43581">
    <property type="entry name" value="ATP/GTP PHOSPHATASE"/>
    <property type="match status" value="1"/>
</dbReference>
<dbReference type="InterPro" id="IPR003959">
    <property type="entry name" value="ATPase_AAA_core"/>
</dbReference>
<reference evidence="2 3" key="1">
    <citation type="submission" date="2018-08" db="EMBL/GenBank/DDBJ databases">
        <title>Lysobacter soli KCTC 22011, whole genome shotgun sequence.</title>
        <authorList>
            <person name="Zhang X."/>
            <person name="Feng G."/>
            <person name="Zhu H."/>
        </authorList>
    </citation>
    <scope>NUCLEOTIDE SEQUENCE [LARGE SCALE GENOMIC DNA]</scope>
    <source>
        <strain evidence="2 3">KCTC 22011</strain>
    </source>
</reference>
<comment type="caution">
    <text evidence="2">The sequence shown here is derived from an EMBL/GenBank/DDBJ whole genome shotgun (WGS) entry which is preliminary data.</text>
</comment>
<evidence type="ECO:0000313" key="3">
    <source>
        <dbReference type="Proteomes" id="UP000256829"/>
    </source>
</evidence>
<organism evidence="2 3">
    <name type="scientific">Lysobacter soli</name>
    <dbReference type="NCBI Taxonomy" id="453783"/>
    <lineage>
        <taxon>Bacteria</taxon>
        <taxon>Pseudomonadati</taxon>
        <taxon>Pseudomonadota</taxon>
        <taxon>Gammaproteobacteria</taxon>
        <taxon>Lysobacterales</taxon>
        <taxon>Lysobacteraceae</taxon>
        <taxon>Lysobacter</taxon>
    </lineage>
</organism>
<name>A0A3D8VDZ3_9GAMM</name>
<gene>
    <name evidence="2" type="ORF">DX912_09615</name>
</gene>
<sequence>MPASVNHASSCRTLVISDEGAKKVLRSVTLKFTEHDPITLDARGITIFVGPNNSGKSLALRELHALFENQELPASLQLLSGYDLAWPSEGEIDALLDRLAALVVQPNNLASGHVAIGSYQPSLGHVQVVVDRNTVQRLAREREKGWFTHNILRWGALRLDGRSRFALSNDQQMGDLLSAPTNALSLLFGNDAIRKNVQHALLEAFGKYFVLDPTFGGTLRIRLADTPPVDEQSLAKAARDYFAKAQYIKDASDGVQAYTGIITAVMSGEFHTFLVDEPEAFLHPPLARKLGKQLASLTAKSERSLFAATHSPDFLMGCLQVSQNVRVVRMAYANGKSKARVVNSEELAAFLQRPLMRSANVVSGLFHDGVVVTESDNDRAFYAEIYHRLSQDDPSLPSLLFVNAQNKQTQTEIIGPLRRFGVPTVGIVDIDVLKEGGTVWSAWLNASNVPKATHEAMHRMRGSIFSLFEGKDMKRDGGVSLLSPQDADAANDLFDSMARVGVFVVRQGEVEDWLKHHGVSGRKAAWALAMLERLGSDPAAEGYVRPGKDDVWEFMRQVANWVRDPARKGFD</sequence>